<sequence length="42" mass="5207">MESESRKRDIRHTSEHPLREIYTYTERERARELFVIALKTEE</sequence>
<accession>A0A2P2LVC2</accession>
<organism evidence="1">
    <name type="scientific">Rhizophora mucronata</name>
    <name type="common">Asiatic mangrove</name>
    <dbReference type="NCBI Taxonomy" id="61149"/>
    <lineage>
        <taxon>Eukaryota</taxon>
        <taxon>Viridiplantae</taxon>
        <taxon>Streptophyta</taxon>
        <taxon>Embryophyta</taxon>
        <taxon>Tracheophyta</taxon>
        <taxon>Spermatophyta</taxon>
        <taxon>Magnoliopsida</taxon>
        <taxon>eudicotyledons</taxon>
        <taxon>Gunneridae</taxon>
        <taxon>Pentapetalae</taxon>
        <taxon>rosids</taxon>
        <taxon>fabids</taxon>
        <taxon>Malpighiales</taxon>
        <taxon>Rhizophoraceae</taxon>
        <taxon>Rhizophora</taxon>
    </lineage>
</organism>
<reference evidence="1" key="1">
    <citation type="submission" date="2018-02" db="EMBL/GenBank/DDBJ databases">
        <title>Rhizophora mucronata_Transcriptome.</title>
        <authorList>
            <person name="Meera S.P."/>
            <person name="Sreeshan A."/>
            <person name="Augustine A."/>
        </authorList>
    </citation>
    <scope>NUCLEOTIDE SEQUENCE</scope>
    <source>
        <tissue evidence="1">Leaf</tissue>
    </source>
</reference>
<dbReference type="EMBL" id="GGEC01041436">
    <property type="protein sequence ID" value="MBX21920.1"/>
    <property type="molecule type" value="Transcribed_RNA"/>
</dbReference>
<proteinExistence type="predicted"/>
<name>A0A2P2LVC2_RHIMU</name>
<evidence type="ECO:0000313" key="1">
    <source>
        <dbReference type="EMBL" id="MBX21920.1"/>
    </source>
</evidence>
<dbReference type="AlphaFoldDB" id="A0A2P2LVC2"/>
<protein>
    <submittedName>
        <fullName evidence="1">Uncharacterized protein</fullName>
    </submittedName>
</protein>